<gene>
    <name evidence="13" type="ORF">CAXC1_330075</name>
</gene>
<protein>
    <recommendedName>
        <fullName evidence="9">Membrane fusion protein (MFP) family protein</fullName>
    </recommendedName>
</protein>
<feature type="coiled-coil region" evidence="10">
    <location>
        <begin position="143"/>
        <end position="170"/>
    </location>
</feature>
<keyword evidence="5 9" id="KW-0997">Cell inner membrane</keyword>
<keyword evidence="7 9" id="KW-1133">Transmembrane helix</keyword>
<evidence type="ECO:0000256" key="6">
    <source>
        <dbReference type="ARBA" id="ARBA00022692"/>
    </source>
</evidence>
<dbReference type="InterPro" id="IPR058781">
    <property type="entry name" value="HH_AprE-like"/>
</dbReference>
<comment type="subcellular location">
    <subcellularLocation>
        <location evidence="1 9">Cell inner membrane</location>
        <topology evidence="1 9">Single-pass membrane protein</topology>
    </subcellularLocation>
</comment>
<dbReference type="InterPro" id="IPR058982">
    <property type="entry name" value="Beta-barrel_AprE"/>
</dbReference>
<dbReference type="Proteomes" id="UP001314181">
    <property type="component" value="Unassembled WGS sequence"/>
</dbReference>
<dbReference type="InterPro" id="IPR050739">
    <property type="entry name" value="MFP"/>
</dbReference>
<sequence length="491" mass="55338">MKIFDFSLNKLLYKKNNCSNDKSTAVKALSIKTTKKLDSISKKIGISPELGIQTSIMTRIKVPVIFGLTIIFIFFGIFGLWAAMAPIESFVKAQGNITHESHSQMIQHLEGGVIEKIYVNEGDSVHTGDMLISLKSPNARANDATLREQINALEATRKRLLAEREDNTELQFDESNYNDKNITESQKRIFYARKQDLNNKTSLLNHHIGELLKEIEALTQQRSSIQMQIDINSDELEAAQKLFDKGVINKTQLNSIIQRQAELKSNLGINQVSVAKINQQIDEDKIKINNTYNIFAHEVEKELKEVDANLFSLKEKLNTNNDIINRSIIRSPSDGIVKELRYHTVGGVISPGIAIMEIVPSDSMLIVEAKISNRDIAALLMVKKNYLNYKNLVEKPIIAKTRVITYSSRIIPLIESVVSSISADAFLENHSVSGYYIIRAKISEENIKKLNGVSLYSGMPVELYIPTSSRTLLSYLFKPIALSFNRAFRET</sequence>
<evidence type="ECO:0000313" key="13">
    <source>
        <dbReference type="EMBL" id="CAK8163315.1"/>
    </source>
</evidence>
<evidence type="ECO:0000256" key="10">
    <source>
        <dbReference type="SAM" id="Coils"/>
    </source>
</evidence>
<organism evidence="13 14">
    <name type="scientific">Candidatus Xenohaliotis californiensis</name>
    <dbReference type="NCBI Taxonomy" id="84677"/>
    <lineage>
        <taxon>Bacteria</taxon>
        <taxon>Pseudomonadati</taxon>
        <taxon>Pseudomonadota</taxon>
        <taxon>Alphaproteobacteria</taxon>
        <taxon>Rickettsiales</taxon>
        <taxon>Anaplasmataceae</taxon>
        <taxon>Candidatus Xenohaliotis</taxon>
    </lineage>
</organism>
<keyword evidence="8 9" id="KW-0472">Membrane</keyword>
<keyword evidence="3 9" id="KW-0813">Transport</keyword>
<evidence type="ECO:0000256" key="5">
    <source>
        <dbReference type="ARBA" id="ARBA00022519"/>
    </source>
</evidence>
<keyword evidence="6 9" id="KW-0812">Transmembrane</keyword>
<keyword evidence="10" id="KW-0175">Coiled coil</keyword>
<dbReference type="Pfam" id="PF25994">
    <property type="entry name" value="HH_AprE"/>
    <property type="match status" value="1"/>
</dbReference>
<dbReference type="PANTHER" id="PTHR30386:SF17">
    <property type="entry name" value="ALKALINE PROTEASE SECRETION PROTEIN APRE"/>
    <property type="match status" value="1"/>
</dbReference>
<evidence type="ECO:0000313" key="14">
    <source>
        <dbReference type="Proteomes" id="UP001314181"/>
    </source>
</evidence>
<dbReference type="Gene3D" id="2.40.50.100">
    <property type="match status" value="1"/>
</dbReference>
<dbReference type="RefSeq" id="WP_338364417.1">
    <property type="nucleotide sequence ID" value="NZ_CAWVOK010000026.1"/>
</dbReference>
<feature type="transmembrane region" description="Helical" evidence="9">
    <location>
        <begin position="62"/>
        <end position="84"/>
    </location>
</feature>
<keyword evidence="4 9" id="KW-1003">Cell membrane</keyword>
<accession>A0ABM9N8V0</accession>
<evidence type="ECO:0000256" key="4">
    <source>
        <dbReference type="ARBA" id="ARBA00022475"/>
    </source>
</evidence>
<dbReference type="PRINTS" id="PR01490">
    <property type="entry name" value="RTXTOXIND"/>
</dbReference>
<evidence type="ECO:0000256" key="7">
    <source>
        <dbReference type="ARBA" id="ARBA00022989"/>
    </source>
</evidence>
<evidence type="ECO:0000256" key="9">
    <source>
        <dbReference type="RuleBase" id="RU365093"/>
    </source>
</evidence>
<dbReference type="Pfam" id="PF26002">
    <property type="entry name" value="Beta-barrel_AprE"/>
    <property type="match status" value="1"/>
</dbReference>
<dbReference type="PANTHER" id="PTHR30386">
    <property type="entry name" value="MEMBRANE FUSION SUBUNIT OF EMRAB-TOLC MULTIDRUG EFFLUX PUMP"/>
    <property type="match status" value="1"/>
</dbReference>
<comment type="similarity">
    <text evidence="2 9">Belongs to the membrane fusion protein (MFP) (TC 8.A.1) family.</text>
</comment>
<evidence type="ECO:0000256" key="2">
    <source>
        <dbReference type="ARBA" id="ARBA00009477"/>
    </source>
</evidence>
<evidence type="ECO:0000256" key="3">
    <source>
        <dbReference type="ARBA" id="ARBA00022448"/>
    </source>
</evidence>
<evidence type="ECO:0000256" key="8">
    <source>
        <dbReference type="ARBA" id="ARBA00023136"/>
    </source>
</evidence>
<comment type="caution">
    <text evidence="13">The sequence shown here is derived from an EMBL/GenBank/DDBJ whole genome shotgun (WGS) entry which is preliminary data.</text>
</comment>
<evidence type="ECO:0000259" key="12">
    <source>
        <dbReference type="Pfam" id="PF26002"/>
    </source>
</evidence>
<name>A0ABM9N8V0_9RICK</name>
<dbReference type="NCBIfam" id="TIGR01843">
    <property type="entry name" value="type_I_hlyD"/>
    <property type="match status" value="1"/>
</dbReference>
<dbReference type="EMBL" id="CAWVOK010000026">
    <property type="protein sequence ID" value="CAK8163315.1"/>
    <property type="molecule type" value="Genomic_DNA"/>
</dbReference>
<proteinExistence type="inferred from homology"/>
<reference evidence="13 14" key="1">
    <citation type="submission" date="2024-01" db="EMBL/GenBank/DDBJ databases">
        <authorList>
            <person name="Kunselman E."/>
        </authorList>
    </citation>
    <scope>NUCLEOTIDE SEQUENCE [LARGE SCALE GENOMIC DNA]</scope>
    <source>
        <strain evidence="13">2 abalone samples</strain>
    </source>
</reference>
<keyword evidence="14" id="KW-1185">Reference proteome</keyword>
<feature type="domain" description="AprE-like long alpha-helical hairpin" evidence="11">
    <location>
        <begin position="139"/>
        <end position="322"/>
    </location>
</feature>
<evidence type="ECO:0000259" key="11">
    <source>
        <dbReference type="Pfam" id="PF25994"/>
    </source>
</evidence>
<evidence type="ECO:0000256" key="1">
    <source>
        <dbReference type="ARBA" id="ARBA00004377"/>
    </source>
</evidence>
<dbReference type="InterPro" id="IPR010129">
    <property type="entry name" value="T1SS_HlyD"/>
</dbReference>
<feature type="domain" description="AprE-like beta-barrel" evidence="12">
    <location>
        <begin position="399"/>
        <end position="467"/>
    </location>
</feature>